<feature type="domain" description="Carrier" evidence="3">
    <location>
        <begin position="3"/>
        <end position="83"/>
    </location>
</feature>
<dbReference type="Gene3D" id="1.10.1200.10">
    <property type="entry name" value="ACP-like"/>
    <property type="match status" value="1"/>
</dbReference>
<comment type="caution">
    <text evidence="4">The sequence shown here is derived from an EMBL/GenBank/DDBJ whole genome shotgun (WGS) entry which is preliminary data.</text>
</comment>
<dbReference type="RefSeq" id="WP_185134910.1">
    <property type="nucleotide sequence ID" value="NZ_BORM01000017.1"/>
</dbReference>
<evidence type="ECO:0000313" key="4">
    <source>
        <dbReference type="EMBL" id="MBB6690919.1"/>
    </source>
</evidence>
<dbReference type="PROSITE" id="PS50075">
    <property type="entry name" value="CARRIER"/>
    <property type="match status" value="1"/>
</dbReference>
<gene>
    <name evidence="4" type="ORF">H7B90_05825</name>
</gene>
<evidence type="ECO:0000256" key="1">
    <source>
        <dbReference type="ARBA" id="ARBA00022450"/>
    </source>
</evidence>
<dbReference type="InterPro" id="IPR009081">
    <property type="entry name" value="PP-bd_ACP"/>
</dbReference>
<keyword evidence="5" id="KW-1185">Reference proteome</keyword>
<reference evidence="4 5" key="1">
    <citation type="submission" date="2020-08" db="EMBL/GenBank/DDBJ databases">
        <title>Cohnella phylogeny.</title>
        <authorList>
            <person name="Dunlap C."/>
        </authorList>
    </citation>
    <scope>NUCLEOTIDE SEQUENCE [LARGE SCALE GENOMIC DNA]</scope>
    <source>
        <strain evidence="4 5">DSM 25239</strain>
    </source>
</reference>
<dbReference type="InterPro" id="IPR006162">
    <property type="entry name" value="Ppantetheine_attach_site"/>
</dbReference>
<name>A0A841TTA2_9BACL</name>
<sequence length="85" mass="9184">MSMAAEALTGKVVDIIAGIANRPAAETSAGHSLAEDLGIDSILMLELLARLEEEFGFELEIDDLRPEKLRSVEAVVRFVREKAGS</sequence>
<accession>A0A841TTA2</accession>
<protein>
    <recommendedName>
        <fullName evidence="3">Carrier domain-containing protein</fullName>
    </recommendedName>
</protein>
<dbReference type="InterPro" id="IPR036736">
    <property type="entry name" value="ACP-like_sf"/>
</dbReference>
<keyword evidence="2" id="KW-0597">Phosphoprotein</keyword>
<dbReference type="PROSITE" id="PS00012">
    <property type="entry name" value="PHOSPHOPANTETHEINE"/>
    <property type="match status" value="1"/>
</dbReference>
<dbReference type="Pfam" id="PF00550">
    <property type="entry name" value="PP-binding"/>
    <property type="match status" value="1"/>
</dbReference>
<evidence type="ECO:0000313" key="5">
    <source>
        <dbReference type="Proteomes" id="UP000553776"/>
    </source>
</evidence>
<dbReference type="SUPFAM" id="SSF47336">
    <property type="entry name" value="ACP-like"/>
    <property type="match status" value="1"/>
</dbReference>
<dbReference type="Proteomes" id="UP000553776">
    <property type="component" value="Unassembled WGS sequence"/>
</dbReference>
<dbReference type="AlphaFoldDB" id="A0A841TTA2"/>
<evidence type="ECO:0000259" key="3">
    <source>
        <dbReference type="PROSITE" id="PS50075"/>
    </source>
</evidence>
<keyword evidence="1" id="KW-0596">Phosphopantetheine</keyword>
<proteinExistence type="predicted"/>
<evidence type="ECO:0000256" key="2">
    <source>
        <dbReference type="ARBA" id="ARBA00022553"/>
    </source>
</evidence>
<dbReference type="EMBL" id="JACJVR010000019">
    <property type="protein sequence ID" value="MBB6690919.1"/>
    <property type="molecule type" value="Genomic_DNA"/>
</dbReference>
<organism evidence="4 5">
    <name type="scientific">Cohnella xylanilytica</name>
    <dbReference type="NCBI Taxonomy" id="557555"/>
    <lineage>
        <taxon>Bacteria</taxon>
        <taxon>Bacillati</taxon>
        <taxon>Bacillota</taxon>
        <taxon>Bacilli</taxon>
        <taxon>Bacillales</taxon>
        <taxon>Paenibacillaceae</taxon>
        <taxon>Cohnella</taxon>
    </lineage>
</organism>